<feature type="transmembrane region" description="Helical" evidence="8">
    <location>
        <begin position="322"/>
        <end position="347"/>
    </location>
</feature>
<evidence type="ECO:0000256" key="4">
    <source>
        <dbReference type="ARBA" id="ARBA00022989"/>
    </source>
</evidence>
<dbReference type="CDD" id="cd10334">
    <property type="entry name" value="SLC6sbd_u1"/>
    <property type="match status" value="1"/>
</dbReference>
<feature type="region of interest" description="Disordered" evidence="7">
    <location>
        <begin position="508"/>
        <end position="534"/>
    </location>
</feature>
<dbReference type="SUPFAM" id="SSF161070">
    <property type="entry name" value="SNF-like"/>
    <property type="match status" value="1"/>
</dbReference>
<dbReference type="PANTHER" id="PTHR42948">
    <property type="entry name" value="TRANSPORTER"/>
    <property type="match status" value="1"/>
</dbReference>
<dbReference type="PATRIC" id="fig|1441730.3.peg.2330"/>
<comment type="similarity">
    <text evidence="6">Belongs to the sodium:neurotransmitter symporter (SNF) (TC 2.A.22) family.</text>
</comment>
<feature type="transmembrane region" description="Helical" evidence="8">
    <location>
        <begin position="184"/>
        <end position="206"/>
    </location>
</feature>
<dbReference type="PRINTS" id="PR00176">
    <property type="entry name" value="NANEUSMPORT"/>
</dbReference>
<evidence type="ECO:0000313" key="10">
    <source>
        <dbReference type="Proteomes" id="UP000053060"/>
    </source>
</evidence>
<feature type="transmembrane region" description="Helical" evidence="8">
    <location>
        <begin position="473"/>
        <end position="494"/>
    </location>
</feature>
<feature type="transmembrane region" description="Helical" evidence="8">
    <location>
        <begin position="392"/>
        <end position="413"/>
    </location>
</feature>
<dbReference type="GO" id="GO:0015293">
    <property type="term" value="F:symporter activity"/>
    <property type="evidence" value="ECO:0007669"/>
    <property type="project" value="UniProtKB-KW"/>
</dbReference>
<evidence type="ECO:0000256" key="2">
    <source>
        <dbReference type="ARBA" id="ARBA00022448"/>
    </source>
</evidence>
<proteinExistence type="inferred from homology"/>
<feature type="transmembrane region" description="Helical" evidence="8">
    <location>
        <begin position="433"/>
        <end position="452"/>
    </location>
</feature>
<evidence type="ECO:0000256" key="5">
    <source>
        <dbReference type="ARBA" id="ARBA00023136"/>
    </source>
</evidence>
<dbReference type="Proteomes" id="UP000053060">
    <property type="component" value="Unassembled WGS sequence"/>
</dbReference>
<reference evidence="10" key="1">
    <citation type="submission" date="2015-01" db="EMBL/GenBank/DDBJ databases">
        <title>Draft genome sequence of Rhodococcus pyridinivorans strain KG-16, a hydrocarbon-degrading bacterium.</title>
        <authorList>
            <person name="Aggarwal R.K."/>
            <person name="Dawar C."/>
        </authorList>
    </citation>
    <scope>NUCLEOTIDE SEQUENCE [LARGE SCALE GENOMIC DNA]</scope>
    <source>
        <strain evidence="10">KG-16</strain>
    </source>
</reference>
<reference evidence="9 10" key="2">
    <citation type="journal article" date="2016" name="Genome Announc.">
        <title>Draft Genome Sequence of a Versatile Hydrocarbon-Degrading Bacterium, Rhodococcus pyridinivorans Strain KG-16, Collected from Oil Fields in India.</title>
        <authorList>
            <person name="Aggarwal R.K."/>
            <person name="Dawar C."/>
            <person name="Phanindranath R."/>
            <person name="Mutnuri L."/>
            <person name="Dayal A.M."/>
        </authorList>
    </citation>
    <scope>NUCLEOTIDE SEQUENCE [LARGE SCALE GENOMIC DNA]</scope>
    <source>
        <strain evidence="9 10">KG-16</strain>
    </source>
</reference>
<protein>
    <recommendedName>
        <fullName evidence="6">Transporter</fullName>
    </recommendedName>
</protein>
<feature type="transmembrane region" description="Helical" evidence="8">
    <location>
        <begin position="18"/>
        <end position="37"/>
    </location>
</feature>
<keyword evidence="2 6" id="KW-0813">Transport</keyword>
<keyword evidence="6" id="KW-0769">Symport</keyword>
<feature type="transmembrane region" description="Helical" evidence="8">
    <location>
        <begin position="49"/>
        <end position="70"/>
    </location>
</feature>
<keyword evidence="5 8" id="KW-0472">Membrane</keyword>
<feature type="transmembrane region" description="Helical" evidence="8">
    <location>
        <begin position="147"/>
        <end position="172"/>
    </location>
</feature>
<dbReference type="PROSITE" id="PS00610">
    <property type="entry name" value="NA_NEUROTRAN_SYMP_1"/>
    <property type="match status" value="1"/>
</dbReference>
<evidence type="ECO:0000256" key="3">
    <source>
        <dbReference type="ARBA" id="ARBA00022692"/>
    </source>
</evidence>
<dbReference type="PANTHER" id="PTHR42948:SF1">
    <property type="entry name" value="TRANSPORTER"/>
    <property type="match status" value="1"/>
</dbReference>
<keyword evidence="4 8" id="KW-1133">Transmembrane helix</keyword>
<sequence>MAQHEVTRKREVWSGRSVFIMAAIGSAVGLGNIWRFPYIAYENGGGAFLIPYLVALLTAGIPLLLVDYAIGHKFRGSPPLAFRRLRRGAEFIGWWQVLVCFVIGVYYAVIVAWAARYTFFSITEAWGEDPEGFFMSSFLNQDTDATFGLSFVPGVAWTLLLVWIATLAVLALGVQRGIGNANRFFVPLLVLLFGALVVRSLTLDGATTGLDAFFTPNWSALTDTGVWIAAYAQIFFSLSVAFGIMVTYASYLKRKTNLTGSGLVVGFSNSSFEVLAGIGVFSALGFMAQAQGVEVGEVVAGGIGLAFIAFPTIVSEMPGGPLFGVLFFGSLVFAGFTSMISIIQVTVSAFQDKTGLGRVPAVLAIGGVSAIVSLLLFPTTTGLNTLDVVDRFANQFGIVGVAFVALVVVAWIYRRLPELRDHLNSVSSFKVGTGWMVFTGIITPLVLGYMLFSEIRDRVRDGYGGLPDSLVTAFGWSVQAGVIILAVLLTFIPWRRGIDEEYELDENRPLASAQAPASSGDPSPGPDSSTGGTQ</sequence>
<organism evidence="9 10">
    <name type="scientific">Rhodococcus pyridinivorans KG-16</name>
    <dbReference type="NCBI Taxonomy" id="1441730"/>
    <lineage>
        <taxon>Bacteria</taxon>
        <taxon>Bacillati</taxon>
        <taxon>Actinomycetota</taxon>
        <taxon>Actinomycetes</taxon>
        <taxon>Mycobacteriales</taxon>
        <taxon>Nocardiaceae</taxon>
        <taxon>Rhodococcus</taxon>
    </lineage>
</organism>
<dbReference type="InterPro" id="IPR000175">
    <property type="entry name" value="Na/ntran_symport"/>
</dbReference>
<dbReference type="AlphaFoldDB" id="A0A0V9UKD8"/>
<dbReference type="GO" id="GO:0016020">
    <property type="term" value="C:membrane"/>
    <property type="evidence" value="ECO:0007669"/>
    <property type="project" value="UniProtKB-SubCell"/>
</dbReference>
<evidence type="ECO:0000256" key="6">
    <source>
        <dbReference type="RuleBase" id="RU003732"/>
    </source>
</evidence>
<gene>
    <name evidence="9" type="ORF">Z045_11205</name>
</gene>
<dbReference type="EMBL" id="AZXY01000005">
    <property type="protein sequence ID" value="KSZ58463.1"/>
    <property type="molecule type" value="Genomic_DNA"/>
</dbReference>
<dbReference type="Pfam" id="PF00209">
    <property type="entry name" value="SNF"/>
    <property type="match status" value="2"/>
</dbReference>
<feature type="transmembrane region" description="Helical" evidence="8">
    <location>
        <begin position="298"/>
        <end position="315"/>
    </location>
</feature>
<comment type="subcellular location">
    <subcellularLocation>
        <location evidence="1">Membrane</location>
        <topology evidence="1">Multi-pass membrane protein</topology>
    </subcellularLocation>
</comment>
<evidence type="ECO:0000256" key="1">
    <source>
        <dbReference type="ARBA" id="ARBA00004141"/>
    </source>
</evidence>
<evidence type="ECO:0000313" key="9">
    <source>
        <dbReference type="EMBL" id="KSZ58463.1"/>
    </source>
</evidence>
<dbReference type="NCBIfam" id="NF037979">
    <property type="entry name" value="Na_transp"/>
    <property type="match status" value="1"/>
</dbReference>
<evidence type="ECO:0000256" key="7">
    <source>
        <dbReference type="SAM" id="MobiDB-lite"/>
    </source>
</evidence>
<feature type="compositionally biased region" description="Low complexity" evidence="7">
    <location>
        <begin position="511"/>
        <end position="534"/>
    </location>
</feature>
<feature type="transmembrane region" description="Helical" evidence="8">
    <location>
        <begin position="226"/>
        <end position="251"/>
    </location>
</feature>
<accession>A0A0V9UKD8</accession>
<comment type="caution">
    <text evidence="9">The sequence shown here is derived from an EMBL/GenBank/DDBJ whole genome shotgun (WGS) entry which is preliminary data.</text>
</comment>
<evidence type="ECO:0000256" key="8">
    <source>
        <dbReference type="SAM" id="Phobius"/>
    </source>
</evidence>
<dbReference type="PROSITE" id="PS50267">
    <property type="entry name" value="NA_NEUROTRAN_SYMP_3"/>
    <property type="match status" value="1"/>
</dbReference>
<name>A0A0V9UKD8_9NOCA</name>
<dbReference type="InterPro" id="IPR037272">
    <property type="entry name" value="SNS_sf"/>
</dbReference>
<keyword evidence="3 6" id="KW-0812">Transmembrane</keyword>
<feature type="transmembrane region" description="Helical" evidence="8">
    <location>
        <begin position="359"/>
        <end position="380"/>
    </location>
</feature>
<feature type="transmembrane region" description="Helical" evidence="8">
    <location>
        <begin position="91"/>
        <end position="115"/>
    </location>
</feature>